<feature type="binding site" evidence="10">
    <location>
        <position position="45"/>
    </location>
    <ligand>
        <name>Zn(2+)</name>
        <dbReference type="ChEBI" id="CHEBI:29105"/>
    </ligand>
</feature>
<evidence type="ECO:0000256" key="9">
    <source>
        <dbReference type="ARBA" id="ARBA00065509"/>
    </source>
</evidence>
<comment type="cofactor">
    <cofactor evidence="10">
        <name>Zn(2+)</name>
        <dbReference type="ChEBI" id="CHEBI:29105"/>
    </cofactor>
    <text evidence="10">Binds 1 zinc ion.</text>
</comment>
<evidence type="ECO:0000313" key="11">
    <source>
        <dbReference type="EMBL" id="HDS10984.1"/>
    </source>
</evidence>
<keyword evidence="8 10" id="KW-0804">Transcription</keyword>
<feature type="binding site" evidence="10">
    <location>
        <position position="10"/>
    </location>
    <ligand>
        <name>Zn(2+)</name>
        <dbReference type="ChEBI" id="CHEBI:29105"/>
    </ligand>
</feature>
<dbReference type="InterPro" id="IPR020789">
    <property type="entry name" value="RNA_pol_suN_Zn-BS"/>
</dbReference>
<keyword evidence="5 10" id="KW-0548">Nucleotidyltransferase</keyword>
<evidence type="ECO:0000256" key="10">
    <source>
        <dbReference type="HAMAP-Rule" id="MF_00250"/>
    </source>
</evidence>
<evidence type="ECO:0000256" key="2">
    <source>
        <dbReference type="ARBA" id="ARBA00022478"/>
    </source>
</evidence>
<dbReference type="InterPro" id="IPR023580">
    <property type="entry name" value="RNA_pol_su_RPB10"/>
</dbReference>
<evidence type="ECO:0000256" key="3">
    <source>
        <dbReference type="ARBA" id="ARBA00022490"/>
    </source>
</evidence>
<keyword evidence="4 10" id="KW-0808">Transferase</keyword>
<dbReference type="PROSITE" id="PS01112">
    <property type="entry name" value="RNA_POL_N_8KD"/>
    <property type="match status" value="1"/>
</dbReference>
<evidence type="ECO:0000256" key="4">
    <source>
        <dbReference type="ARBA" id="ARBA00022679"/>
    </source>
</evidence>
<organism evidence="11">
    <name type="scientific">Fervidicoccus fontis</name>
    <dbReference type="NCBI Taxonomy" id="683846"/>
    <lineage>
        <taxon>Archaea</taxon>
        <taxon>Thermoproteota</taxon>
        <taxon>Thermoprotei</taxon>
        <taxon>Fervidicoccales</taxon>
        <taxon>Fervidicoccaceae</taxon>
        <taxon>Fervidicoccus</taxon>
    </lineage>
</organism>
<keyword evidence="6 10" id="KW-0479">Metal-binding</keyword>
<gene>
    <name evidence="10" type="primary">rpo10</name>
    <name evidence="10" type="synonym">rpoN</name>
    <name evidence="11" type="ORF">ENO04_05175</name>
</gene>
<comment type="catalytic activity">
    <reaction evidence="10">
        <text>RNA(n) + a ribonucleoside 5'-triphosphate = RNA(n+1) + diphosphate</text>
        <dbReference type="Rhea" id="RHEA:21248"/>
        <dbReference type="Rhea" id="RHEA-COMP:14527"/>
        <dbReference type="Rhea" id="RHEA-COMP:17342"/>
        <dbReference type="ChEBI" id="CHEBI:33019"/>
        <dbReference type="ChEBI" id="CHEBI:61557"/>
        <dbReference type="ChEBI" id="CHEBI:140395"/>
        <dbReference type="EC" id="2.7.7.6"/>
    </reaction>
</comment>
<dbReference type="GO" id="GO:0008270">
    <property type="term" value="F:zinc ion binding"/>
    <property type="evidence" value="ECO:0007669"/>
    <property type="project" value="UniProtKB-UniRule"/>
</dbReference>
<dbReference type="PANTHER" id="PTHR23431:SF3">
    <property type="entry name" value="DNA-DIRECTED RNA POLYMERASES I, II, AND III SUBUNIT RPABC5"/>
    <property type="match status" value="1"/>
</dbReference>
<comment type="subunit">
    <text evidence="9">Part of the 13-subunit RNA polymerase complex.</text>
</comment>
<comment type="function">
    <text evidence="10">DNA-dependent RNA polymerase (RNAP) catalyzes the transcription of DNA into RNA using the four ribonucleoside triphosphates as substrates.</text>
</comment>
<dbReference type="HAMAP" id="MF_00250">
    <property type="entry name" value="RNApol_arch_Rpo10"/>
    <property type="match status" value="1"/>
</dbReference>
<dbReference type="InterPro" id="IPR000268">
    <property type="entry name" value="RPABC5/Rpb10"/>
</dbReference>
<dbReference type="FunFam" id="1.10.10.60:FF:000335">
    <property type="entry name" value="DNA-directed RNA polymerase subunit N, putative"/>
    <property type="match status" value="1"/>
</dbReference>
<dbReference type="SUPFAM" id="SSF46924">
    <property type="entry name" value="RNA polymerase subunit RPB10"/>
    <property type="match status" value="1"/>
</dbReference>
<name>A0A7C1I243_9CREN</name>
<keyword evidence="2 10" id="KW-0240">DNA-directed RNA polymerase</keyword>
<dbReference type="GO" id="GO:0000428">
    <property type="term" value="C:DNA-directed RNA polymerase complex"/>
    <property type="evidence" value="ECO:0007669"/>
    <property type="project" value="UniProtKB-KW"/>
</dbReference>
<feature type="binding site" evidence="10">
    <location>
        <position position="7"/>
    </location>
    <ligand>
        <name>Zn(2+)</name>
        <dbReference type="ChEBI" id="CHEBI:29105"/>
    </ligand>
</feature>
<comment type="caution">
    <text evidence="11">The sequence shown here is derived from an EMBL/GenBank/DDBJ whole genome shotgun (WGS) entry which is preliminary data.</text>
</comment>
<protein>
    <recommendedName>
        <fullName evidence="10">DNA-directed RNA polymerase subunit Rpo10</fullName>
        <ecNumber evidence="10">2.7.7.6</ecNumber>
    </recommendedName>
    <alternativeName>
        <fullName evidence="10">DNA-directed RNA polymerase subunit N</fullName>
    </alternativeName>
</protein>
<dbReference type="EC" id="2.7.7.6" evidence="10"/>
<comment type="similarity">
    <text evidence="10">Belongs to the archaeal Rpo10/eukaryotic RPB10 RNA polymerase subunit family.</text>
</comment>
<sequence>MIIPVRCFTCGKVIAHYWDEFSRRVQSGEDPEKVLNDLGLDRYCCRRTLIAHVPLIKQVLKFKPMR</sequence>
<dbReference type="Gene3D" id="1.10.10.60">
    <property type="entry name" value="Homeodomain-like"/>
    <property type="match status" value="1"/>
</dbReference>
<dbReference type="EMBL" id="DSDY01000157">
    <property type="protein sequence ID" value="HDS10984.1"/>
    <property type="molecule type" value="Genomic_DNA"/>
</dbReference>
<accession>A0A7C1I243</accession>
<evidence type="ECO:0000256" key="1">
    <source>
        <dbReference type="ARBA" id="ARBA00004496"/>
    </source>
</evidence>
<dbReference type="PIRSF" id="PIRSF005653">
    <property type="entry name" value="RNA_pol_N/8_sub"/>
    <property type="match status" value="1"/>
</dbReference>
<dbReference type="Pfam" id="PF01194">
    <property type="entry name" value="RNA_pol_N"/>
    <property type="match status" value="1"/>
</dbReference>
<comment type="subunit">
    <text evidence="10">Part of the RNA polymerase complex.</text>
</comment>
<dbReference type="PANTHER" id="PTHR23431">
    <property type="entry name" value="DNA-DIRECTED RNA POLYMERASES I, II, AND III SUBUNIT RPABC5 FAMILY MEMBER"/>
    <property type="match status" value="1"/>
</dbReference>
<dbReference type="NCBIfam" id="NF003089">
    <property type="entry name" value="PRK04016.1"/>
    <property type="match status" value="1"/>
</dbReference>
<reference evidence="11" key="1">
    <citation type="journal article" date="2020" name="mSystems">
        <title>Genome- and Community-Level Interaction Insights into Carbon Utilization and Element Cycling Functions of Hydrothermarchaeota in Hydrothermal Sediment.</title>
        <authorList>
            <person name="Zhou Z."/>
            <person name="Liu Y."/>
            <person name="Xu W."/>
            <person name="Pan J."/>
            <person name="Luo Z.H."/>
            <person name="Li M."/>
        </authorList>
    </citation>
    <scope>NUCLEOTIDE SEQUENCE [LARGE SCALE GENOMIC DNA]</scope>
    <source>
        <strain evidence="11">SpSt-123</strain>
    </source>
</reference>
<evidence type="ECO:0000256" key="7">
    <source>
        <dbReference type="ARBA" id="ARBA00022833"/>
    </source>
</evidence>
<dbReference type="GO" id="GO:0003899">
    <property type="term" value="F:DNA-directed RNA polymerase activity"/>
    <property type="evidence" value="ECO:0007669"/>
    <property type="project" value="UniProtKB-UniRule"/>
</dbReference>
<keyword evidence="7 10" id="KW-0862">Zinc</keyword>
<keyword evidence="3 10" id="KW-0963">Cytoplasm</keyword>
<evidence type="ECO:0000256" key="8">
    <source>
        <dbReference type="ARBA" id="ARBA00023163"/>
    </source>
</evidence>
<dbReference type="GO" id="GO:0006351">
    <property type="term" value="P:DNA-templated transcription"/>
    <property type="evidence" value="ECO:0007669"/>
    <property type="project" value="UniProtKB-UniRule"/>
</dbReference>
<comment type="subcellular location">
    <subcellularLocation>
        <location evidence="1 10">Cytoplasm</location>
    </subcellularLocation>
</comment>
<dbReference type="GO" id="GO:0003677">
    <property type="term" value="F:DNA binding"/>
    <property type="evidence" value="ECO:0007669"/>
    <property type="project" value="InterPro"/>
</dbReference>
<evidence type="ECO:0000256" key="5">
    <source>
        <dbReference type="ARBA" id="ARBA00022695"/>
    </source>
</evidence>
<feature type="binding site" evidence="10">
    <location>
        <position position="44"/>
    </location>
    <ligand>
        <name>Zn(2+)</name>
        <dbReference type="ChEBI" id="CHEBI:29105"/>
    </ligand>
</feature>
<evidence type="ECO:0000256" key="6">
    <source>
        <dbReference type="ARBA" id="ARBA00022723"/>
    </source>
</evidence>
<proteinExistence type="inferred from homology"/>
<dbReference type="GO" id="GO:0005737">
    <property type="term" value="C:cytoplasm"/>
    <property type="evidence" value="ECO:0007669"/>
    <property type="project" value="UniProtKB-SubCell"/>
</dbReference>
<dbReference type="AlphaFoldDB" id="A0A7C1I243"/>